<evidence type="ECO:0000313" key="2">
    <source>
        <dbReference type="Proteomes" id="UP000039865"/>
    </source>
</evidence>
<name>A0A078A7Q6_STYLE</name>
<accession>A0A078A7Q6</accession>
<dbReference type="SUPFAM" id="SSF51126">
    <property type="entry name" value="Pectin lyase-like"/>
    <property type="match status" value="1"/>
</dbReference>
<reference evidence="1 2" key="1">
    <citation type="submission" date="2014-06" db="EMBL/GenBank/DDBJ databases">
        <authorList>
            <person name="Swart Estienne"/>
        </authorList>
    </citation>
    <scope>NUCLEOTIDE SEQUENCE [LARGE SCALE GENOMIC DNA]</scope>
    <source>
        <strain evidence="1 2">130c</strain>
    </source>
</reference>
<dbReference type="Proteomes" id="UP000039865">
    <property type="component" value="Unassembled WGS sequence"/>
</dbReference>
<gene>
    <name evidence="1" type="primary">Contig12636.g13485</name>
    <name evidence="1" type="ORF">STYLEM_7255</name>
</gene>
<protein>
    <submittedName>
        <fullName evidence="1">Uncharacterized protein</fullName>
    </submittedName>
</protein>
<keyword evidence="2" id="KW-1185">Reference proteome</keyword>
<dbReference type="PANTHER" id="PTHR11319:SF35">
    <property type="entry name" value="OUTER MEMBRANE PROTEIN PMPC-RELATED"/>
    <property type="match status" value="1"/>
</dbReference>
<dbReference type="InParanoid" id="A0A078A7Q6"/>
<dbReference type="EMBL" id="CCKQ01006944">
    <property type="protein sequence ID" value="CDW78279.1"/>
    <property type="molecule type" value="Genomic_DNA"/>
</dbReference>
<dbReference type="InterPro" id="IPR011050">
    <property type="entry name" value="Pectin_lyase_fold/virulence"/>
</dbReference>
<dbReference type="PANTHER" id="PTHR11319">
    <property type="entry name" value="G PROTEIN-COUPLED RECEPTOR-RELATED"/>
    <property type="match status" value="1"/>
</dbReference>
<evidence type="ECO:0000313" key="1">
    <source>
        <dbReference type="EMBL" id="CDW78279.1"/>
    </source>
</evidence>
<sequence>MYIESQRAIDILLDNIQVSFNQDSQFQFDKQGYFICANQSSTQSEQIIGGNITVRIKSVKSYEKGQIAQGAILQVQHLIQNLDIQFEDSLIKNYESPEQGISLNGTVIYANAVNSIQVKILNSEFSSLSNQQSSGALMYLKAKNIDVMIVGSKFENIVSKHSGTLSVLVGLEQIQVLIDNSTFQQFGLERTNDGGVFLFEGKRAVLKIQNQTYFRDILSMNQGGIAFYETEYCNLTIENSEFQNIYWISDGGGFAHMKGLYNQVDLFNVQIYQNYQESQVIQIGQIYMGGLEENIISIRQSSLRNLVHLFQGSFIHLNGKNQVVEFQNAQLVNTSINNGIQAPYGGVIYSSSAINFTLVSSNSSFIQVSSKEQGSFLYIDPLSNPNITISLIGNNYQIGQLEEGYEMYYQQLRNINDLIVKGPLVGSLFYIQNGQGNIYTEENNFKSITATKLSSVFYLPKNFTIYDKKSFYYQCEGQYGLIFCDNCTIVLDEITVINWQAQFGGLVYMIDQANVLIKDSTLKYGQAQNQGGGIFAKGTGISIINIVNSNIFFVRSNEVGGLIYADNPDLQIIIDYTTFELIFTETEGGLIYAKQARDIKLSNSFGFHLYFDNTSGSIYFSEMAGLSLHLDNNYFEGRKQLDYDEILYEFGQSAGFITNRYSVFCLTDAKNINSFNNTFKNFHVAINGTIFYIKNAEEFRDEMSTYNVLAAYTGGVFKMFNVSQILVIDSTFDNITADIGGIFFLKNLFNTSILNCSIQNVKVNQNGGLIFITNEDNLYKKSYLNIQGYNIQDLMNFKSNGNGALAYINDSTLEFSIVNYKVSNFNARLNGGLIYVEKADTIFIDNLDVKDIQALIKGSIIFSIYNKVKIKIQNSNFIQDIDETYNKTQIKLDLQNSLFDLSTGTGGAFYFLNTESLIEISNITVKNFHNAYQGGVFYLENTLLKDTGSHYYQNFAYEGGFAYCKNCQMQIFTSKFDNQSGIQGGVIYSNTQTKIEIFESSFINTYVVTSGGFLYSTTDQNQDQVDIQNKQSFVKFYDAILISNFQSDLNSAGFHLNNPQFDIIMNNSMMTLEKIQSQQYGNVFYIESARRIEIDGIIARDIKSSFAQGSFLYSNQFNVEIIIKNSEINCQNSIEEEYNQIGQQGSAIYLKEYDSSLQITFGKYLMFETQQQLQSQFQFENKCGGTITFDEDENIKGELNFLISEVEASNLTSETYGAFLCSQQESLSLEIQNVNVTMSKSKNEGGIFHLMKINSLKIQNSFFENFQATNKGSLISTDQYVNFFKLNIQNNTFIQDNIETSKGDWLNMIPTAGMMYLQYTYELISINNSFSSLLLSYECGVYSLKNGNLYDENSTYKDIGTQNQGGIMCLTFSDATLKNVFDSVFSNVQSGHAGGIARYKLSQMGQMKFKSCKFQVFIGRLTGIFDIESSEGSILLSSDFKNYGQTFIQDFYAYNSNDASSSLFYSNSESFYLEMTDLLIDCELKSQIMWRDETLILAPAIKIKQSKKGIISKRNTFKNCQNSKEGSIFSIQSSTLIDEGSEYYNNSAEQGGILSCTTCTVKINGSNFHHNQAQQGGIFIVYESYDIVLDNVQIWENKAIKKGGVFFVNQILEISTWKNDIVIKNCYDIRNIFASEGGFLYSQSFDLNLTITNSTFYDIQAALDGGLLSLNKGSNFYLRNLRITKVTARDFQILTSIAQLRNFTIENCQIICDPSYEGDPSTELNTKITYFSDYESKYIMNSAIFGGVFHISQSGVFLNETQFQDNKANRGGCIDIGYDSYLSMNKVSFQNLKKAK</sequence>
<organism evidence="1 2">
    <name type="scientific">Stylonychia lemnae</name>
    <name type="common">Ciliate</name>
    <dbReference type="NCBI Taxonomy" id="5949"/>
    <lineage>
        <taxon>Eukaryota</taxon>
        <taxon>Sar</taxon>
        <taxon>Alveolata</taxon>
        <taxon>Ciliophora</taxon>
        <taxon>Intramacronucleata</taxon>
        <taxon>Spirotrichea</taxon>
        <taxon>Stichotrichia</taxon>
        <taxon>Sporadotrichida</taxon>
        <taxon>Oxytrichidae</taxon>
        <taxon>Stylonychinae</taxon>
        <taxon>Stylonychia</taxon>
    </lineage>
</organism>
<proteinExistence type="predicted"/>